<organism evidence="2 3">
    <name type="scientific">Rhynchospora pubera</name>
    <dbReference type="NCBI Taxonomy" id="906938"/>
    <lineage>
        <taxon>Eukaryota</taxon>
        <taxon>Viridiplantae</taxon>
        <taxon>Streptophyta</taxon>
        <taxon>Embryophyta</taxon>
        <taxon>Tracheophyta</taxon>
        <taxon>Spermatophyta</taxon>
        <taxon>Magnoliopsida</taxon>
        <taxon>Liliopsida</taxon>
        <taxon>Poales</taxon>
        <taxon>Cyperaceae</taxon>
        <taxon>Cyperoideae</taxon>
        <taxon>Rhynchosporeae</taxon>
        <taxon>Rhynchospora</taxon>
    </lineage>
</organism>
<dbReference type="PANTHER" id="PTHR33116:SF85">
    <property type="entry name" value="REVERSE TRANSCRIPTASE ZINC-BINDING DOMAIN-CONTAINING PROTEIN"/>
    <property type="match status" value="1"/>
</dbReference>
<reference evidence="2" key="1">
    <citation type="submission" date="2022-08" db="EMBL/GenBank/DDBJ databases">
        <authorList>
            <person name="Marques A."/>
        </authorList>
    </citation>
    <scope>NUCLEOTIDE SEQUENCE</scope>
    <source>
        <strain evidence="2">RhyPub2mFocal</strain>
        <tissue evidence="2">Leaves</tissue>
    </source>
</reference>
<comment type="caution">
    <text evidence="2">The sequence shown here is derived from an EMBL/GenBank/DDBJ whole genome shotgun (WGS) entry which is preliminary data.</text>
</comment>
<dbReference type="AlphaFoldDB" id="A0AAV8FQF6"/>
<sequence length="430" mass="49751">MGGRLVLLNSVLTASPLYFFSIFRCPAWVLTKIDRIRRNFLWGSYQSFDKKKFCLVSWQIITKQKEFGGWGILNLHHMNTALLGKWIWKYHFKEHTSIWKSIVTSRYNSFDNTSTSSPLWKTLSRLKPLFNLGCKRIVGNGDNISFWNEVWLDNIPLSRTFPLLFNKTNKPKATISQVWNEGKVKLSLSRGISNPVRSKKTVVLNILNELNLNSEKDSIFWNLDSRGFYSVRSLYSFLNNLGITCNLNHTVWPIKVPLKAKLLLWLILNNKILTLDNLQKKGWQGPNKCVFCDNLESVDHIFLNCPSASNFWTGFNLFNDRGINLNFTNMSSIWFSINNLKSNDRAFTKAILATWCSVVWNERNNMVFRDFKTNEHNHTIFRTLHLFLNWTGTSTGLAANFRDLTALQNAARRSERQDTSEGHVTDASSD</sequence>
<dbReference type="InterPro" id="IPR026960">
    <property type="entry name" value="RVT-Znf"/>
</dbReference>
<dbReference type="PANTHER" id="PTHR33116">
    <property type="entry name" value="REVERSE TRANSCRIPTASE ZINC-BINDING DOMAIN-CONTAINING PROTEIN-RELATED-RELATED"/>
    <property type="match status" value="1"/>
</dbReference>
<dbReference type="Pfam" id="PF13966">
    <property type="entry name" value="zf-RVT"/>
    <property type="match status" value="1"/>
</dbReference>
<protein>
    <submittedName>
        <fullName evidence="2">RNA-directed DNA polymerase (Reverse transcriptase)-related family protein</fullName>
    </submittedName>
</protein>
<gene>
    <name evidence="2" type="ORF">LUZ62_047015</name>
</gene>
<feature type="domain" description="Reverse transcriptase zinc-binding" evidence="1">
    <location>
        <begin position="229"/>
        <end position="312"/>
    </location>
</feature>
<keyword evidence="2" id="KW-0548">Nucleotidyltransferase</keyword>
<dbReference type="Proteomes" id="UP001140206">
    <property type="component" value="Chromosome 2"/>
</dbReference>
<dbReference type="GO" id="GO:0003964">
    <property type="term" value="F:RNA-directed DNA polymerase activity"/>
    <property type="evidence" value="ECO:0007669"/>
    <property type="project" value="UniProtKB-KW"/>
</dbReference>
<proteinExistence type="predicted"/>
<name>A0AAV8FQF6_9POAL</name>
<keyword evidence="2" id="KW-0808">Transferase</keyword>
<keyword evidence="3" id="KW-1185">Reference proteome</keyword>
<keyword evidence="2" id="KW-0695">RNA-directed DNA polymerase</keyword>
<evidence type="ECO:0000313" key="2">
    <source>
        <dbReference type="EMBL" id="KAJ4795769.1"/>
    </source>
</evidence>
<dbReference type="EMBL" id="JAMFTS010000002">
    <property type="protein sequence ID" value="KAJ4795769.1"/>
    <property type="molecule type" value="Genomic_DNA"/>
</dbReference>
<evidence type="ECO:0000259" key="1">
    <source>
        <dbReference type="Pfam" id="PF13966"/>
    </source>
</evidence>
<accession>A0AAV8FQF6</accession>
<evidence type="ECO:0000313" key="3">
    <source>
        <dbReference type="Proteomes" id="UP001140206"/>
    </source>
</evidence>